<dbReference type="PANTHER" id="PTHR48100">
    <property type="entry name" value="BROAD-SPECIFICITY PHOSPHATASE YOR283W-RELATED"/>
    <property type="match status" value="1"/>
</dbReference>
<dbReference type="Gene3D" id="3.40.50.1240">
    <property type="entry name" value="Phosphoglycerate mutase-like"/>
    <property type="match status" value="1"/>
</dbReference>
<dbReference type="InterPro" id="IPR013078">
    <property type="entry name" value="His_Pase_superF_clade-1"/>
</dbReference>
<keyword evidence="1" id="KW-0732">Signal</keyword>
<dbReference type="PANTHER" id="PTHR48100:SF1">
    <property type="entry name" value="HISTIDINE PHOSPHATASE FAMILY PROTEIN-RELATED"/>
    <property type="match status" value="1"/>
</dbReference>
<sequence length="320" mass="36692">MHLIKLLSLITVLLVCIINAQCNYRHAELGLFPSVNFSSTSHPSQIPIENNGLLDGVTWNRVNSEFEKLTNEPVNGSEYKLILFLRHSEGWHNVAERKYGSKYWNDVESKKPQYLDSTLSDDGIVQAQQLQQRIIKDVTQNKLRIDLILCSPFSRALQTAEIGLVHLWSNHRIPKISIEEARESIGVHYCDKRHNRTYLTSKFPKVDFKRLISNEETLWTPDVRESDQDEFIRGRKVLDLIYNRREKRVIVPAHGGIINAITASLGYAWNEGASGKTLPGDIKFISGFSMMNTEILPVIVRRDLKSFDSQCTLIFFFSCL</sequence>
<protein>
    <submittedName>
        <fullName evidence="2">Phosphoglycerate mutase-like protein</fullName>
    </submittedName>
</protein>
<reference evidence="2 3" key="1">
    <citation type="submission" date="2024-03" db="EMBL/GenBank/DDBJ databases">
        <title>The Acrasis kona genome and developmental transcriptomes reveal deep origins of eukaryotic multicellular pathways.</title>
        <authorList>
            <person name="Sheikh S."/>
            <person name="Fu C.-J."/>
            <person name="Brown M.W."/>
            <person name="Baldauf S.L."/>
        </authorList>
    </citation>
    <scope>NUCLEOTIDE SEQUENCE [LARGE SCALE GENOMIC DNA]</scope>
    <source>
        <strain evidence="2 3">ATCC MYA-3509</strain>
    </source>
</reference>
<accession>A0AAW2YLD4</accession>
<keyword evidence="3" id="KW-1185">Reference proteome</keyword>
<feature type="signal peptide" evidence="1">
    <location>
        <begin position="1"/>
        <end position="20"/>
    </location>
</feature>
<proteinExistence type="predicted"/>
<dbReference type="GO" id="GO:0005737">
    <property type="term" value="C:cytoplasm"/>
    <property type="evidence" value="ECO:0007669"/>
    <property type="project" value="TreeGrafter"/>
</dbReference>
<comment type="caution">
    <text evidence="2">The sequence shown here is derived from an EMBL/GenBank/DDBJ whole genome shotgun (WGS) entry which is preliminary data.</text>
</comment>
<evidence type="ECO:0000256" key="1">
    <source>
        <dbReference type="SAM" id="SignalP"/>
    </source>
</evidence>
<organism evidence="2 3">
    <name type="scientific">Acrasis kona</name>
    <dbReference type="NCBI Taxonomy" id="1008807"/>
    <lineage>
        <taxon>Eukaryota</taxon>
        <taxon>Discoba</taxon>
        <taxon>Heterolobosea</taxon>
        <taxon>Tetramitia</taxon>
        <taxon>Eutetramitia</taxon>
        <taxon>Acrasidae</taxon>
        <taxon>Acrasis</taxon>
    </lineage>
</organism>
<dbReference type="SMART" id="SM00855">
    <property type="entry name" value="PGAM"/>
    <property type="match status" value="1"/>
</dbReference>
<gene>
    <name evidence="2" type="ORF">AKO1_008024</name>
</gene>
<dbReference type="Pfam" id="PF00300">
    <property type="entry name" value="His_Phos_1"/>
    <property type="match status" value="1"/>
</dbReference>
<feature type="chain" id="PRO_5043878907" evidence="1">
    <location>
        <begin position="21"/>
        <end position="320"/>
    </location>
</feature>
<dbReference type="Proteomes" id="UP001431209">
    <property type="component" value="Unassembled WGS sequence"/>
</dbReference>
<name>A0AAW2YLD4_9EUKA</name>
<dbReference type="InterPro" id="IPR029033">
    <property type="entry name" value="His_PPase_superfam"/>
</dbReference>
<dbReference type="GO" id="GO:0016791">
    <property type="term" value="F:phosphatase activity"/>
    <property type="evidence" value="ECO:0007669"/>
    <property type="project" value="TreeGrafter"/>
</dbReference>
<evidence type="ECO:0000313" key="2">
    <source>
        <dbReference type="EMBL" id="KAL0477849.1"/>
    </source>
</evidence>
<evidence type="ECO:0000313" key="3">
    <source>
        <dbReference type="Proteomes" id="UP001431209"/>
    </source>
</evidence>
<dbReference type="InterPro" id="IPR050275">
    <property type="entry name" value="PGM_Phosphatase"/>
</dbReference>
<dbReference type="SUPFAM" id="SSF53254">
    <property type="entry name" value="Phosphoglycerate mutase-like"/>
    <property type="match status" value="1"/>
</dbReference>
<dbReference type="AlphaFoldDB" id="A0AAW2YLD4"/>
<dbReference type="CDD" id="cd07067">
    <property type="entry name" value="HP_PGM_like"/>
    <property type="match status" value="1"/>
</dbReference>
<dbReference type="EMBL" id="JAOPGA020000253">
    <property type="protein sequence ID" value="KAL0477849.1"/>
    <property type="molecule type" value="Genomic_DNA"/>
</dbReference>